<dbReference type="EMBL" id="KN716823">
    <property type="protein sequence ID" value="KJH41446.1"/>
    <property type="molecule type" value="Genomic_DNA"/>
</dbReference>
<dbReference type="PANTHER" id="PTHR12550">
    <property type="entry name" value="HEPATOMA-DERIVED GROWTH FACTOR-RELATED"/>
    <property type="match status" value="1"/>
</dbReference>
<sequence>MQKNMDMQSSSESFSPKPGDLVWAKMKGFPPWPAKVLEKDKNTPLSRVPIIFFGTGEKAFMKPSDLFDYYEHKAQYEVPRKHKGFNEGVREIRVEAGLQTSLDDDPLFATSTSNKIPSPILLETASDELKTRSFSGKMLAEAFLSGCLDGTDYNVVVDDDFNLLGSDDAKSNRSKRSRASSKLYDDFLLNELFTKTRHRSGSASEAGRRSRLMSGVSDVFDELLYNGEFNLQQTAEQLIEHTLDEVPLESSGEESSDKLDAVVSLSSPVFCSGCGSECRFNDAKWRCTSKCCNRLDECSSCHEDKMKANHVIPIEGPDHLELKTSPPRKKAKKEVS</sequence>
<accession>A0A0D8XGD9</accession>
<dbReference type="Gene3D" id="2.30.30.140">
    <property type="match status" value="1"/>
</dbReference>
<dbReference type="STRING" id="29172.A0A0D8XGD9"/>
<feature type="region of interest" description="Disordered" evidence="1">
    <location>
        <begin position="316"/>
        <end position="336"/>
    </location>
</feature>
<dbReference type="InterPro" id="IPR000313">
    <property type="entry name" value="PWWP_dom"/>
</dbReference>
<reference evidence="3 4" key="1">
    <citation type="submission" date="2013-11" db="EMBL/GenBank/DDBJ databases">
        <title>Draft genome of the bovine lungworm Dictyocaulus viviparus.</title>
        <authorList>
            <person name="Mitreva M."/>
        </authorList>
    </citation>
    <scope>NUCLEOTIDE SEQUENCE [LARGE SCALE GENOMIC DNA]</scope>
    <source>
        <strain evidence="3 4">HannoverDv2000</strain>
    </source>
</reference>
<feature type="compositionally biased region" description="Basic residues" evidence="1">
    <location>
        <begin position="326"/>
        <end position="336"/>
    </location>
</feature>
<dbReference type="PROSITE" id="PS50812">
    <property type="entry name" value="PWWP"/>
    <property type="match status" value="1"/>
</dbReference>
<dbReference type="SUPFAM" id="SSF63748">
    <property type="entry name" value="Tudor/PWWP/MBT"/>
    <property type="match status" value="1"/>
</dbReference>
<dbReference type="AlphaFoldDB" id="A0A0D8XGD9"/>
<protein>
    <submittedName>
        <fullName evidence="3">PWWP domain protein</fullName>
    </submittedName>
</protein>
<reference evidence="4" key="2">
    <citation type="journal article" date="2016" name="Sci. Rep.">
        <title>Dictyocaulus viviparus genome, variome and transcriptome elucidate lungworm biology and support future intervention.</title>
        <authorList>
            <person name="McNulty S.N."/>
            <person name="Strube C."/>
            <person name="Rosa B.A."/>
            <person name="Martin J.C."/>
            <person name="Tyagi R."/>
            <person name="Choi Y.J."/>
            <person name="Wang Q."/>
            <person name="Hallsworth Pepin K."/>
            <person name="Zhang X."/>
            <person name="Ozersky P."/>
            <person name="Wilson R.K."/>
            <person name="Sternberg P.W."/>
            <person name="Gasser R.B."/>
            <person name="Mitreva M."/>
        </authorList>
    </citation>
    <scope>NUCLEOTIDE SEQUENCE [LARGE SCALE GENOMIC DNA]</scope>
    <source>
        <strain evidence="4">HannoverDv2000</strain>
    </source>
</reference>
<dbReference type="OrthoDB" id="62853at2759"/>
<feature type="domain" description="PWWP" evidence="2">
    <location>
        <begin position="18"/>
        <end position="72"/>
    </location>
</feature>
<dbReference type="SMART" id="SM00293">
    <property type="entry name" value="PWWP"/>
    <property type="match status" value="1"/>
</dbReference>
<proteinExistence type="predicted"/>
<evidence type="ECO:0000259" key="2">
    <source>
        <dbReference type="PROSITE" id="PS50812"/>
    </source>
</evidence>
<dbReference type="Pfam" id="PF00855">
    <property type="entry name" value="PWWP"/>
    <property type="match status" value="1"/>
</dbReference>
<keyword evidence="4" id="KW-1185">Reference proteome</keyword>
<dbReference type="Proteomes" id="UP000053766">
    <property type="component" value="Unassembled WGS sequence"/>
</dbReference>
<dbReference type="PANTHER" id="PTHR12550:SF70">
    <property type="entry name" value="JIL-1 ANCHORING AND STABILIZING PROTEIN, ISOFORM A"/>
    <property type="match status" value="1"/>
</dbReference>
<evidence type="ECO:0000313" key="3">
    <source>
        <dbReference type="EMBL" id="KJH41446.1"/>
    </source>
</evidence>
<gene>
    <name evidence="3" type="ORF">DICVIV_12580</name>
</gene>
<name>A0A0D8XGD9_DICVI</name>
<evidence type="ECO:0000313" key="4">
    <source>
        <dbReference type="Proteomes" id="UP000053766"/>
    </source>
</evidence>
<dbReference type="CDD" id="cd05834">
    <property type="entry name" value="PWWP_HRP"/>
    <property type="match status" value="1"/>
</dbReference>
<evidence type="ECO:0000256" key="1">
    <source>
        <dbReference type="SAM" id="MobiDB-lite"/>
    </source>
</evidence>
<organism evidence="3 4">
    <name type="scientific">Dictyocaulus viviparus</name>
    <name type="common">Bovine lungworm</name>
    <dbReference type="NCBI Taxonomy" id="29172"/>
    <lineage>
        <taxon>Eukaryota</taxon>
        <taxon>Metazoa</taxon>
        <taxon>Ecdysozoa</taxon>
        <taxon>Nematoda</taxon>
        <taxon>Chromadorea</taxon>
        <taxon>Rhabditida</taxon>
        <taxon>Rhabditina</taxon>
        <taxon>Rhabditomorpha</taxon>
        <taxon>Strongyloidea</taxon>
        <taxon>Metastrongylidae</taxon>
        <taxon>Dictyocaulus</taxon>
    </lineage>
</organism>